<dbReference type="AlphaFoldDB" id="A0A1S7UPW3"/>
<feature type="transmembrane region" description="Helical" evidence="4">
    <location>
        <begin position="386"/>
        <end position="407"/>
    </location>
</feature>
<dbReference type="InterPro" id="IPR011701">
    <property type="entry name" value="MFS"/>
</dbReference>
<dbReference type="OrthoDB" id="6509908at2759"/>
<comment type="subcellular location">
    <subcellularLocation>
        <location evidence="1">Membrane</location>
        <topology evidence="1">Multi-pass membrane protein</topology>
    </subcellularLocation>
</comment>
<dbReference type="OMA" id="WACYWGF"/>
<dbReference type="PANTHER" id="PTHR11360:SF252">
    <property type="entry name" value="MAJOR FACILITATOR SUPERFAMILY (MFS) PROFILE DOMAIN-CONTAINING PROTEIN-RELATED"/>
    <property type="match status" value="1"/>
</dbReference>
<accession>A0A1S7UPW3</accession>
<feature type="transmembrane region" description="Helical" evidence="4">
    <location>
        <begin position="297"/>
        <end position="316"/>
    </location>
</feature>
<feature type="transmembrane region" description="Helical" evidence="4">
    <location>
        <begin position="256"/>
        <end position="277"/>
    </location>
</feature>
<feature type="compositionally biased region" description="Polar residues" evidence="3">
    <location>
        <begin position="1"/>
        <end position="16"/>
    </location>
</feature>
<feature type="transmembrane region" description="Helical" evidence="4">
    <location>
        <begin position="151"/>
        <end position="174"/>
    </location>
</feature>
<feature type="transmembrane region" description="Helical" evidence="4">
    <location>
        <begin position="419"/>
        <end position="442"/>
    </location>
</feature>
<dbReference type="GO" id="GO:0022857">
    <property type="term" value="F:transmembrane transporter activity"/>
    <property type="evidence" value="ECO:0007669"/>
    <property type="project" value="InterPro"/>
</dbReference>
<evidence type="ECO:0000313" key="6">
    <source>
        <dbReference type="EMBL" id="GAP85121.1"/>
    </source>
</evidence>
<feature type="transmembrane region" description="Helical" evidence="4">
    <location>
        <begin position="93"/>
        <end position="111"/>
    </location>
</feature>
<dbReference type="PANTHER" id="PTHR11360">
    <property type="entry name" value="MONOCARBOXYLATE TRANSPORTER"/>
    <property type="match status" value="1"/>
</dbReference>
<feature type="transmembrane region" description="Helical" evidence="4">
    <location>
        <begin position="323"/>
        <end position="341"/>
    </location>
</feature>
<comment type="similarity">
    <text evidence="2">Belongs to the major facilitator superfamily. Monocarboxylate porter (TC 2.A.1.13) family.</text>
</comment>
<name>A0A1S7UPW3_ROSNE</name>
<dbReference type="SUPFAM" id="SSF103473">
    <property type="entry name" value="MFS general substrate transporter"/>
    <property type="match status" value="1"/>
</dbReference>
<dbReference type="InterPro" id="IPR020846">
    <property type="entry name" value="MFS_dom"/>
</dbReference>
<protein>
    <submittedName>
        <fullName evidence="6">Putative MFS monocarboxylate</fullName>
    </submittedName>
</protein>
<dbReference type="Pfam" id="PF07690">
    <property type="entry name" value="MFS_1"/>
    <property type="match status" value="1"/>
</dbReference>
<dbReference type="InterPro" id="IPR036259">
    <property type="entry name" value="MFS_trans_sf"/>
</dbReference>
<evidence type="ECO:0000256" key="2">
    <source>
        <dbReference type="ARBA" id="ARBA00006727"/>
    </source>
</evidence>
<keyword evidence="4" id="KW-1133">Transmembrane helix</keyword>
<evidence type="ECO:0000259" key="5">
    <source>
        <dbReference type="PROSITE" id="PS50850"/>
    </source>
</evidence>
<dbReference type="EMBL" id="DF977467">
    <property type="protein sequence ID" value="GAP85121.1"/>
    <property type="molecule type" value="Genomic_DNA"/>
</dbReference>
<dbReference type="Proteomes" id="UP000054516">
    <property type="component" value="Unassembled WGS sequence"/>
</dbReference>
<feature type="transmembrane region" description="Helical" evidence="4">
    <location>
        <begin position="123"/>
        <end position="145"/>
    </location>
</feature>
<keyword evidence="4" id="KW-0472">Membrane</keyword>
<evidence type="ECO:0000256" key="3">
    <source>
        <dbReference type="SAM" id="MobiDB-lite"/>
    </source>
</evidence>
<keyword evidence="4" id="KW-0812">Transmembrane</keyword>
<dbReference type="PROSITE" id="PS50850">
    <property type="entry name" value="MFS"/>
    <property type="match status" value="1"/>
</dbReference>
<gene>
    <name evidence="6" type="ORF">SAMD00023353_2200520</name>
</gene>
<evidence type="ECO:0000313" key="7">
    <source>
        <dbReference type="Proteomes" id="UP000054516"/>
    </source>
</evidence>
<proteinExistence type="inferred from homology"/>
<reference evidence="6" key="1">
    <citation type="submission" date="2016-03" db="EMBL/GenBank/DDBJ databases">
        <title>Draft genome sequence of Rosellinia necatrix.</title>
        <authorList>
            <person name="Kanematsu S."/>
        </authorList>
    </citation>
    <scope>NUCLEOTIDE SEQUENCE [LARGE SCALE GENOMIC DNA]</scope>
    <source>
        <strain evidence="6">W97</strain>
    </source>
</reference>
<feature type="domain" description="Major facilitator superfamily (MFS) profile" evidence="5">
    <location>
        <begin position="54"/>
        <end position="448"/>
    </location>
</feature>
<dbReference type="GO" id="GO:0016020">
    <property type="term" value="C:membrane"/>
    <property type="evidence" value="ECO:0007669"/>
    <property type="project" value="UniProtKB-SubCell"/>
</dbReference>
<evidence type="ECO:0000256" key="4">
    <source>
        <dbReference type="SAM" id="Phobius"/>
    </source>
</evidence>
<organism evidence="6">
    <name type="scientific">Rosellinia necatrix</name>
    <name type="common">White root-rot fungus</name>
    <dbReference type="NCBI Taxonomy" id="77044"/>
    <lineage>
        <taxon>Eukaryota</taxon>
        <taxon>Fungi</taxon>
        <taxon>Dikarya</taxon>
        <taxon>Ascomycota</taxon>
        <taxon>Pezizomycotina</taxon>
        <taxon>Sordariomycetes</taxon>
        <taxon>Xylariomycetidae</taxon>
        <taxon>Xylariales</taxon>
        <taxon>Xylariaceae</taxon>
        <taxon>Rosellinia</taxon>
    </lineage>
</organism>
<feature type="transmembrane region" description="Helical" evidence="4">
    <location>
        <begin position="212"/>
        <end position="235"/>
    </location>
</feature>
<feature type="transmembrane region" description="Helical" evidence="4">
    <location>
        <begin position="181"/>
        <end position="200"/>
    </location>
</feature>
<dbReference type="InterPro" id="IPR050327">
    <property type="entry name" value="Proton-linked_MCT"/>
</dbReference>
<dbReference type="Gene3D" id="1.20.1250.20">
    <property type="entry name" value="MFS general substrate transporter like domains"/>
    <property type="match status" value="1"/>
</dbReference>
<feature type="transmembrane region" description="Helical" evidence="4">
    <location>
        <begin position="52"/>
        <end position="73"/>
    </location>
</feature>
<evidence type="ECO:0000256" key="1">
    <source>
        <dbReference type="ARBA" id="ARBA00004141"/>
    </source>
</evidence>
<feature type="region of interest" description="Disordered" evidence="3">
    <location>
        <begin position="1"/>
        <end position="42"/>
    </location>
</feature>
<keyword evidence="7" id="KW-1185">Reference proteome</keyword>
<sequence>MAATNETNAQTGSLTSEKAVDVSGGDHGGTSGSDNDDCRLPDGDGPKGGPRVWLYVLAAFFIFINAWGLTQTFGAFEELYVRTLLPTTSPSAISWIGSVQVFFVIFLGAFTGPLFDAGYLRPLLAVGCLLIVLGMATLSLATAYWQVFLAQAVAVGVGSGLVYVPSLALVSTLFPESSRPWAIGCVNSGGSVGGIIYTFTLRGLVPSIGFPWAVRAMALINLVVAALALAILLPYRPPQAARRRAVLDLAALREPAFLLFSVALLLNYVSFYVPPFYIPTYATAALGQSRDFAFESLVYVSVGSLLGRTLPMLAATRLGSVQVYLGATVSTVVVLFAWMAVRDVGGFVTFCVFYGLTSGVLVAAPSAAISHPVLSPNLDVIGTRLGMLWMFGAVGVLIGAPIAGALVNVTPGHVDFRPAQGFAGAVVAGASLFLIAPLLAVVRYGKNKTT</sequence>
<feature type="transmembrane region" description="Helical" evidence="4">
    <location>
        <begin position="347"/>
        <end position="374"/>
    </location>
</feature>